<reference evidence="1" key="1">
    <citation type="journal article" date="2022" name="bioRxiv">
        <title>Genomics of Preaxostyla Flagellates Illuminates Evolutionary Transitions and the Path Towards Mitochondrial Loss.</title>
        <authorList>
            <person name="Novak L.V.F."/>
            <person name="Treitli S.C."/>
            <person name="Pyrih J."/>
            <person name="Halakuc P."/>
            <person name="Pipaliya S.V."/>
            <person name="Vacek V."/>
            <person name="Brzon O."/>
            <person name="Soukal P."/>
            <person name="Eme L."/>
            <person name="Dacks J.B."/>
            <person name="Karnkowska A."/>
            <person name="Elias M."/>
            <person name="Hampl V."/>
        </authorList>
    </citation>
    <scope>NUCLEOTIDE SEQUENCE</scope>
    <source>
        <strain evidence="1">RCP-MX</strain>
    </source>
</reference>
<organism evidence="1 2">
    <name type="scientific">Paratrimastix pyriformis</name>
    <dbReference type="NCBI Taxonomy" id="342808"/>
    <lineage>
        <taxon>Eukaryota</taxon>
        <taxon>Metamonada</taxon>
        <taxon>Preaxostyla</taxon>
        <taxon>Paratrimastigidae</taxon>
        <taxon>Paratrimastix</taxon>
    </lineage>
</organism>
<comment type="caution">
    <text evidence="1">The sequence shown here is derived from an EMBL/GenBank/DDBJ whole genome shotgun (WGS) entry which is preliminary data.</text>
</comment>
<accession>A0ABQ8UPH7</accession>
<protein>
    <recommendedName>
        <fullName evidence="3">F-box domain-containing protein</fullName>
    </recommendedName>
</protein>
<keyword evidence="2" id="KW-1185">Reference proteome</keyword>
<proteinExistence type="predicted"/>
<dbReference type="Gene3D" id="3.80.10.10">
    <property type="entry name" value="Ribonuclease Inhibitor"/>
    <property type="match status" value="2"/>
</dbReference>
<name>A0ABQ8UPH7_9EUKA</name>
<dbReference type="SUPFAM" id="SSF52058">
    <property type="entry name" value="L domain-like"/>
    <property type="match status" value="1"/>
</dbReference>
<dbReference type="EMBL" id="JAPMOS010000013">
    <property type="protein sequence ID" value="KAJ4460372.1"/>
    <property type="molecule type" value="Genomic_DNA"/>
</dbReference>
<dbReference type="Proteomes" id="UP001141327">
    <property type="component" value="Unassembled WGS sequence"/>
</dbReference>
<evidence type="ECO:0008006" key="3">
    <source>
        <dbReference type="Google" id="ProtNLM"/>
    </source>
</evidence>
<evidence type="ECO:0000313" key="1">
    <source>
        <dbReference type="EMBL" id="KAJ4460372.1"/>
    </source>
</evidence>
<dbReference type="InterPro" id="IPR032675">
    <property type="entry name" value="LRR_dom_sf"/>
</dbReference>
<gene>
    <name evidence="1" type="ORF">PAPYR_3387</name>
</gene>
<sequence>MQGLPDDLVLLLLEKVGEWSNLFSVAAINALYRRIFHRSFLPSRAVFDALKNRPPDFYQLQDVTAASLDFHESEDFKNAACYRIPPPSAIRYLLSFYSPERLQFVSLYRAVLDDSFFEWLSPRFPHIRYLNLAGGWGHPGLSGAAAHSLQILHPTFFGAEYLHGPESFGEALPGLLACWAPQLRHLALPHHFGAVQFATALSASSFPAMESLAFGSAVEVRTLPSALRTLELTTCCFHAAAVADLVKTAPLLESLTIDTSTTALITILTELPRLRKLEAGLFLPDDNPASDEEPFPNFTRVEATQLRLLLPLLRSLSRRLHQGSLRQLHLHAEQPWAATHAALLTLALSIDISEPSRVPLDSMMTQLLSGSPSGQAAPCPSCWLDPEVGPVSPLEELVFDGELSLDAKVLSFLATHCRRHLRVLQLREVHMLSALGLDAGAPPLVSLRKLFVGGLPDDATDWLISRAPQLAELRVEADDPELISQAIAAPSPLSTTQRLVHLGLHGAARLAENLPGPGMFQSLRELRWCFPGDSSRTPSPAILLGILRECSLFTIGIDLTVPGPLIAQMMQALSGRSAATLSRAELNLGKLTETHVQTLLRGCPRLIDLALFRAKCLRAGVVDTILDDGRSLEYLWVAGVRLVEWPQVLPLANHATLRTLTWNLESPENSASMSHTLELFLEACGGRMEPDFSVGDGYE</sequence>
<evidence type="ECO:0000313" key="2">
    <source>
        <dbReference type="Proteomes" id="UP001141327"/>
    </source>
</evidence>